<dbReference type="EMBL" id="JACGWN010000010">
    <property type="protein sequence ID" value="KAL0428428.1"/>
    <property type="molecule type" value="Genomic_DNA"/>
</dbReference>
<protein>
    <submittedName>
        <fullName evidence="2">Uncharacterized protein</fullName>
    </submittedName>
</protein>
<proteinExistence type="predicted"/>
<evidence type="ECO:0000256" key="1">
    <source>
        <dbReference type="SAM" id="MobiDB-lite"/>
    </source>
</evidence>
<feature type="region of interest" description="Disordered" evidence="1">
    <location>
        <begin position="1"/>
        <end position="39"/>
    </location>
</feature>
<gene>
    <name evidence="2" type="ORF">Slati_3017600</name>
</gene>
<dbReference type="AlphaFoldDB" id="A0AAW2VGZ3"/>
<name>A0AAW2VGZ3_9LAMI</name>
<feature type="compositionally biased region" description="Basic and acidic residues" evidence="1">
    <location>
        <begin position="1"/>
        <end position="15"/>
    </location>
</feature>
<reference evidence="2" key="2">
    <citation type="journal article" date="2024" name="Plant">
        <title>Genomic evolution and insights into agronomic trait innovations of Sesamum species.</title>
        <authorList>
            <person name="Miao H."/>
            <person name="Wang L."/>
            <person name="Qu L."/>
            <person name="Liu H."/>
            <person name="Sun Y."/>
            <person name="Le M."/>
            <person name="Wang Q."/>
            <person name="Wei S."/>
            <person name="Zheng Y."/>
            <person name="Lin W."/>
            <person name="Duan Y."/>
            <person name="Cao H."/>
            <person name="Xiong S."/>
            <person name="Wang X."/>
            <person name="Wei L."/>
            <person name="Li C."/>
            <person name="Ma Q."/>
            <person name="Ju M."/>
            <person name="Zhao R."/>
            <person name="Li G."/>
            <person name="Mu C."/>
            <person name="Tian Q."/>
            <person name="Mei H."/>
            <person name="Zhang T."/>
            <person name="Gao T."/>
            <person name="Zhang H."/>
        </authorList>
    </citation>
    <scope>NUCLEOTIDE SEQUENCE</scope>
    <source>
        <strain evidence="2">KEN1</strain>
    </source>
</reference>
<feature type="compositionally biased region" description="Basic and acidic residues" evidence="1">
    <location>
        <begin position="79"/>
        <end position="89"/>
    </location>
</feature>
<comment type="caution">
    <text evidence="2">The sequence shown here is derived from an EMBL/GenBank/DDBJ whole genome shotgun (WGS) entry which is preliminary data.</text>
</comment>
<reference evidence="2" key="1">
    <citation type="submission" date="2020-06" db="EMBL/GenBank/DDBJ databases">
        <authorList>
            <person name="Li T."/>
            <person name="Hu X."/>
            <person name="Zhang T."/>
            <person name="Song X."/>
            <person name="Zhang H."/>
            <person name="Dai N."/>
            <person name="Sheng W."/>
            <person name="Hou X."/>
            <person name="Wei L."/>
        </authorList>
    </citation>
    <scope>NUCLEOTIDE SEQUENCE</scope>
    <source>
        <strain evidence="2">KEN1</strain>
        <tissue evidence="2">Leaf</tissue>
    </source>
</reference>
<organism evidence="2">
    <name type="scientific">Sesamum latifolium</name>
    <dbReference type="NCBI Taxonomy" id="2727402"/>
    <lineage>
        <taxon>Eukaryota</taxon>
        <taxon>Viridiplantae</taxon>
        <taxon>Streptophyta</taxon>
        <taxon>Embryophyta</taxon>
        <taxon>Tracheophyta</taxon>
        <taxon>Spermatophyta</taxon>
        <taxon>Magnoliopsida</taxon>
        <taxon>eudicotyledons</taxon>
        <taxon>Gunneridae</taxon>
        <taxon>Pentapetalae</taxon>
        <taxon>asterids</taxon>
        <taxon>lamiids</taxon>
        <taxon>Lamiales</taxon>
        <taxon>Pedaliaceae</taxon>
        <taxon>Sesamum</taxon>
    </lineage>
</organism>
<feature type="region of interest" description="Disordered" evidence="1">
    <location>
        <begin position="54"/>
        <end position="95"/>
    </location>
</feature>
<sequence>MVPSDEYVRFVREVPTDDDPSEVTSRRAGLGPPAYTGGRRWSMRQAAMVACRLLDEPSDDEDEGRNEEEEDSSLDEEERMSSEEGERGADQPTIS</sequence>
<accession>A0AAW2VGZ3</accession>
<evidence type="ECO:0000313" key="2">
    <source>
        <dbReference type="EMBL" id="KAL0428428.1"/>
    </source>
</evidence>
<feature type="compositionally biased region" description="Acidic residues" evidence="1">
    <location>
        <begin position="56"/>
        <end position="78"/>
    </location>
</feature>